<proteinExistence type="predicted"/>
<keyword evidence="2" id="KW-1133">Transmembrane helix</keyword>
<keyword evidence="1" id="KW-0378">Hydrolase</keyword>
<dbReference type="PANTHER" id="PTHR33308">
    <property type="entry name" value="PEPTIDOGLYCAN HYDROLASE FLGJ"/>
    <property type="match status" value="1"/>
</dbReference>
<dbReference type="GO" id="GO:0004040">
    <property type="term" value="F:amidase activity"/>
    <property type="evidence" value="ECO:0007669"/>
    <property type="project" value="InterPro"/>
</dbReference>
<name>A0A8S5VXY9_9VIRU</name>
<dbReference type="InterPro" id="IPR002901">
    <property type="entry name" value="MGlyc_endo_b_GlcNAc-like_dom"/>
</dbReference>
<feature type="transmembrane region" description="Helical" evidence="2">
    <location>
        <begin position="168"/>
        <end position="188"/>
    </location>
</feature>
<evidence type="ECO:0000256" key="1">
    <source>
        <dbReference type="ARBA" id="ARBA00022801"/>
    </source>
</evidence>
<protein>
    <submittedName>
        <fullName evidence="4">Mannosyl-glycoprotein endo-beta-N-acetylglucosaminidase</fullName>
    </submittedName>
</protein>
<dbReference type="InterPro" id="IPR051056">
    <property type="entry name" value="Glycosyl_Hydrolase_73"/>
</dbReference>
<organism evidence="4">
    <name type="scientific">Tectiviridae sp</name>
    <dbReference type="NCBI Taxonomy" id="2831614"/>
    <lineage>
        <taxon>Viruses</taxon>
        <taxon>Varidnaviria</taxon>
        <taxon>Bamfordvirae</taxon>
        <taxon>Preplasmiviricota</taxon>
        <taxon>Prepoliviricotina</taxon>
        <taxon>Tectiliviricetes</taxon>
        <taxon>Kalamavirales</taxon>
        <taxon>Tectiviridae</taxon>
    </lineage>
</organism>
<evidence type="ECO:0000259" key="3">
    <source>
        <dbReference type="SMART" id="SM00047"/>
    </source>
</evidence>
<evidence type="ECO:0000313" key="4">
    <source>
        <dbReference type="EMBL" id="DAI59049.1"/>
    </source>
</evidence>
<dbReference type="EMBL" id="BK031033">
    <property type="protein sequence ID" value="DAI59049.1"/>
    <property type="molecule type" value="Genomic_DNA"/>
</dbReference>
<keyword evidence="2" id="KW-0472">Membrane</keyword>
<sequence length="192" mass="20480">MSFTITAELENYAHGVREKYGVPESVTLGQAIYESSLGQSNIAKQANNWFGMKGTGTAGSYNGWQKFNNVSESFDAYGKLLSKDRYTSHTKNATTTAEYLQGIVNGGYCPDAGYVSNVLKIINDNNLEQYNTSQYKGSSSLLDGAGSVMGGIGGAVTDTAKNIGAKILTAWFIILALILGILCIAKAFEGVD</sequence>
<dbReference type="Pfam" id="PF01832">
    <property type="entry name" value="Glucosaminidase"/>
    <property type="match status" value="1"/>
</dbReference>
<dbReference type="SMART" id="SM00047">
    <property type="entry name" value="LYZ2"/>
    <property type="match status" value="1"/>
</dbReference>
<dbReference type="Gene3D" id="1.10.530.10">
    <property type="match status" value="2"/>
</dbReference>
<feature type="domain" description="Mannosyl-glycoprotein endo-beta-N-acetylglucosamidase-like" evidence="3">
    <location>
        <begin position="2"/>
        <end position="131"/>
    </location>
</feature>
<dbReference type="PANTHER" id="PTHR33308:SF10">
    <property type="entry name" value="EXO-GLUCOSAMINIDASE LYTG"/>
    <property type="match status" value="1"/>
</dbReference>
<evidence type="ECO:0000256" key="2">
    <source>
        <dbReference type="SAM" id="Phobius"/>
    </source>
</evidence>
<keyword evidence="2" id="KW-0812">Transmembrane</keyword>
<reference evidence="4" key="1">
    <citation type="journal article" date="2021" name="Proc. Natl. Acad. Sci. U.S.A.">
        <title>A Catalog of Tens of Thousands of Viruses from Human Metagenomes Reveals Hidden Associations with Chronic Diseases.</title>
        <authorList>
            <person name="Tisza M.J."/>
            <person name="Buck C.B."/>
        </authorList>
    </citation>
    <scope>NUCLEOTIDE SEQUENCE</scope>
    <source>
        <strain evidence="4">Ct3cV12</strain>
    </source>
</reference>
<accession>A0A8S5VXY9</accession>